<gene>
    <name evidence="1" type="ORF">CPB84DRAFT_88648</name>
</gene>
<dbReference type="EMBL" id="JADNYJ010000001">
    <property type="protein sequence ID" value="KAF8914410.1"/>
    <property type="molecule type" value="Genomic_DNA"/>
</dbReference>
<protein>
    <submittedName>
        <fullName evidence="1">Uncharacterized protein</fullName>
    </submittedName>
</protein>
<organism evidence="1 2">
    <name type="scientific">Gymnopilus junonius</name>
    <name type="common">Spectacular rustgill mushroom</name>
    <name type="synonym">Gymnopilus spectabilis subsp. junonius</name>
    <dbReference type="NCBI Taxonomy" id="109634"/>
    <lineage>
        <taxon>Eukaryota</taxon>
        <taxon>Fungi</taxon>
        <taxon>Dikarya</taxon>
        <taxon>Basidiomycota</taxon>
        <taxon>Agaricomycotina</taxon>
        <taxon>Agaricomycetes</taxon>
        <taxon>Agaricomycetidae</taxon>
        <taxon>Agaricales</taxon>
        <taxon>Agaricineae</taxon>
        <taxon>Hymenogastraceae</taxon>
        <taxon>Gymnopilus</taxon>
    </lineage>
</organism>
<sequence>MAVDNNCGFSVTQRSSTLRISGMSSQPVCVSVETMTKTYRAEFIARVKQSYSTIHIPAMKRVEVPMEIRPIYNELLEELHMGCNAADEELQAIFATVREEGTMKKLVVIICTVQAQWSMLSSRSNPQYILAFSMLKFLSEKFQQILNPFTTAHGQGIQPPVALQQED</sequence>
<proteinExistence type="predicted"/>
<dbReference type="OrthoDB" id="3120089at2759"/>
<evidence type="ECO:0000313" key="1">
    <source>
        <dbReference type="EMBL" id="KAF8914410.1"/>
    </source>
</evidence>
<reference evidence="1" key="1">
    <citation type="submission" date="2020-11" db="EMBL/GenBank/DDBJ databases">
        <authorList>
            <consortium name="DOE Joint Genome Institute"/>
            <person name="Ahrendt S."/>
            <person name="Riley R."/>
            <person name="Andreopoulos W."/>
            <person name="LaButti K."/>
            <person name="Pangilinan J."/>
            <person name="Ruiz-duenas F.J."/>
            <person name="Barrasa J.M."/>
            <person name="Sanchez-Garcia M."/>
            <person name="Camarero S."/>
            <person name="Miyauchi S."/>
            <person name="Serrano A."/>
            <person name="Linde D."/>
            <person name="Babiker R."/>
            <person name="Drula E."/>
            <person name="Ayuso-Fernandez I."/>
            <person name="Pacheco R."/>
            <person name="Padilla G."/>
            <person name="Ferreira P."/>
            <person name="Barriuso J."/>
            <person name="Kellner H."/>
            <person name="Castanera R."/>
            <person name="Alfaro M."/>
            <person name="Ramirez L."/>
            <person name="Pisabarro A.G."/>
            <person name="Kuo A."/>
            <person name="Tritt A."/>
            <person name="Lipzen A."/>
            <person name="He G."/>
            <person name="Yan M."/>
            <person name="Ng V."/>
            <person name="Cullen D."/>
            <person name="Martin F."/>
            <person name="Rosso M.-N."/>
            <person name="Henrissat B."/>
            <person name="Hibbett D."/>
            <person name="Martinez A.T."/>
            <person name="Grigoriev I.V."/>
        </authorList>
    </citation>
    <scope>NUCLEOTIDE SEQUENCE</scope>
    <source>
        <strain evidence="1">AH 44721</strain>
    </source>
</reference>
<evidence type="ECO:0000313" key="2">
    <source>
        <dbReference type="Proteomes" id="UP000724874"/>
    </source>
</evidence>
<accession>A0A9P5P3V3</accession>
<comment type="caution">
    <text evidence="1">The sequence shown here is derived from an EMBL/GenBank/DDBJ whole genome shotgun (WGS) entry which is preliminary data.</text>
</comment>
<keyword evidence="2" id="KW-1185">Reference proteome</keyword>
<dbReference type="AlphaFoldDB" id="A0A9P5P3V3"/>
<dbReference type="Proteomes" id="UP000724874">
    <property type="component" value="Unassembled WGS sequence"/>
</dbReference>
<name>A0A9P5P3V3_GYMJU</name>